<sequence>MKNGHSRGDVITFTAPSGGVTSGVPIIIGALFVIPAISAAEGESFEGAITQAWNLPKVPANTTTVGAAAYWNATAGQATTTATGNRLIGAFIEAKANGDSTAAVVLNGIAVV</sequence>
<name>A0A076G9K1_9CAUD</name>
<evidence type="ECO:0008006" key="2">
    <source>
        <dbReference type="Google" id="ProtNLM"/>
    </source>
</evidence>
<accession>A0A076G9K1</accession>
<dbReference type="Pfam" id="PF09956">
    <property type="entry name" value="Phage_cement_2"/>
    <property type="match status" value="1"/>
</dbReference>
<organism evidence="1">
    <name type="scientific">Pseudoalteromonas phage B8b</name>
    <dbReference type="NCBI Taxonomy" id="1506997"/>
    <lineage>
        <taxon>Viruses</taxon>
        <taxon>Duplodnaviria</taxon>
        <taxon>Heunggongvirae</taxon>
        <taxon>Uroviricota</taxon>
        <taxon>Caudoviricetes</taxon>
    </lineage>
</organism>
<dbReference type="EMBL" id="KM000061">
    <property type="protein sequence ID" value="AII30181.1"/>
    <property type="molecule type" value="Genomic_DNA"/>
</dbReference>
<reference evidence="1" key="1">
    <citation type="journal article" date="2015" name="PLoS ONE">
        <title>Life-style and genome structure of marine pseudoalteromonas siphovirus b8b isolated from the northwestern mediterranean sea.</title>
        <authorList>
            <person name="Lara E."/>
            <person name="Holmfeldt K."/>
            <person name="Solonenko N."/>
            <person name="Sa E.L."/>
            <person name="Ignacio-Espinoza J.C."/>
            <person name="Cornejo-Castillo F.M."/>
            <person name="Verberkmoes N.C."/>
            <person name="Vaque D."/>
            <person name="Sullivan M.B."/>
            <person name="Acinas S.G."/>
        </authorList>
    </citation>
    <scope>NUCLEOTIDE SEQUENCE [LARGE SCALE GENOMIC DNA]</scope>
</reference>
<protein>
    <recommendedName>
        <fullName evidence="2">DUF2190 family protein</fullName>
    </recommendedName>
</protein>
<evidence type="ECO:0000313" key="1">
    <source>
        <dbReference type="EMBL" id="AII30181.1"/>
    </source>
</evidence>
<dbReference type="InterPro" id="IPR011231">
    <property type="entry name" value="Phage_VT1-Sakai_H0018"/>
</dbReference>
<proteinExistence type="predicted"/>